<name>A0A809R1W1_9PROT</name>
<evidence type="ECO:0000313" key="2">
    <source>
        <dbReference type="Proteomes" id="UP000662914"/>
    </source>
</evidence>
<dbReference type="EMBL" id="AP021857">
    <property type="protein sequence ID" value="BBO21610.1"/>
    <property type="molecule type" value="Genomic_DNA"/>
</dbReference>
<dbReference type="KEGG" id="ddz:DSYM_23090"/>
<sequence>MSDIPAFDPRERRAVEAAMIYRYGQLVPLEETDVEVRLTPGSEALTVVPGIYWNERNVQFVVCKLAAKRYRSYFFYTEAQQYRIGEQDYDVIEDCVRNLLQLQVDHDTKRRAIMSNPGLGADDDYHGPIVV</sequence>
<dbReference type="AlphaFoldDB" id="A0A809R1W1"/>
<reference evidence="1" key="1">
    <citation type="journal article" name="DNA Res.">
        <title>The physiological potential of anammox bacteria as revealed by their core genome structure.</title>
        <authorList>
            <person name="Okubo T."/>
            <person name="Toyoda A."/>
            <person name="Fukuhara K."/>
            <person name="Uchiyama I."/>
            <person name="Harigaya Y."/>
            <person name="Kuroiwa M."/>
            <person name="Suzuki T."/>
            <person name="Murakami Y."/>
            <person name="Suwa Y."/>
            <person name="Takami H."/>
        </authorList>
    </citation>
    <scope>NUCLEOTIDE SEQUENCE</scope>
    <source>
        <strain evidence="1">317325-3</strain>
    </source>
</reference>
<evidence type="ECO:0000313" key="1">
    <source>
        <dbReference type="EMBL" id="BBO21610.1"/>
    </source>
</evidence>
<protein>
    <submittedName>
        <fullName evidence="1">Uncharacterized protein</fullName>
    </submittedName>
</protein>
<proteinExistence type="predicted"/>
<organism evidence="1 2">
    <name type="scientific">Candidatus Desulfobacillus denitrificans</name>
    <dbReference type="NCBI Taxonomy" id="2608985"/>
    <lineage>
        <taxon>Bacteria</taxon>
        <taxon>Pseudomonadati</taxon>
        <taxon>Pseudomonadota</taxon>
        <taxon>Betaproteobacteria</taxon>
        <taxon>Candidatus Desulfobacillus</taxon>
    </lineage>
</organism>
<dbReference type="Proteomes" id="UP000662914">
    <property type="component" value="Chromosome"/>
</dbReference>
<gene>
    <name evidence="1" type="ORF">DSYM_23090</name>
</gene>
<accession>A0A809R1W1</accession>